<evidence type="ECO:0000256" key="1">
    <source>
        <dbReference type="ARBA" id="ARBA00001393"/>
    </source>
</evidence>
<feature type="binding site" evidence="11">
    <location>
        <position position="359"/>
    </location>
    <ligand>
        <name>Zn(2+)</name>
        <dbReference type="ChEBI" id="CHEBI:29105"/>
    </ligand>
</feature>
<dbReference type="GO" id="GO:0009423">
    <property type="term" value="P:chorismate biosynthetic process"/>
    <property type="evidence" value="ECO:0007669"/>
    <property type="project" value="UniProtKB-UniRule"/>
</dbReference>
<comment type="pathway">
    <text evidence="10">Metabolic intermediate biosynthesis; chorismate biosynthesis; chorismate from D-erythrose 4-phosphate and phosphoenolpyruvate: step 5/7.</text>
</comment>
<feature type="binding site" evidence="11">
    <location>
        <begin position="280"/>
        <end position="284"/>
    </location>
    <ligand>
        <name>NAD(+)</name>
        <dbReference type="ChEBI" id="CHEBI:57540"/>
    </ligand>
</feature>
<comment type="catalytic activity">
    <reaction evidence="10">
        <text>shikimate + ATP = 3-phosphoshikimate + ADP + H(+)</text>
        <dbReference type="Rhea" id="RHEA:13121"/>
        <dbReference type="ChEBI" id="CHEBI:15378"/>
        <dbReference type="ChEBI" id="CHEBI:30616"/>
        <dbReference type="ChEBI" id="CHEBI:36208"/>
        <dbReference type="ChEBI" id="CHEBI:145989"/>
        <dbReference type="ChEBI" id="CHEBI:456216"/>
        <dbReference type="EC" id="2.7.1.71"/>
    </reaction>
</comment>
<dbReference type="EMBL" id="UASJ01000001">
    <property type="protein sequence ID" value="SQB64527.1"/>
    <property type="molecule type" value="Genomic_DNA"/>
</dbReference>
<keyword evidence="11" id="KW-0862">Zinc</keyword>
<feature type="binding site" evidence="11">
    <location>
        <position position="438"/>
    </location>
    <ligand>
        <name>Zn(2+)</name>
        <dbReference type="ChEBI" id="CHEBI:29105"/>
    </ligand>
</feature>
<dbReference type="EC" id="4.2.3.4" evidence="11"/>
<dbReference type="Pfam" id="PF01202">
    <property type="entry name" value="SKI"/>
    <property type="match status" value="1"/>
</dbReference>
<dbReference type="EC" id="2.7.1.71" evidence="10"/>
<evidence type="ECO:0000256" key="2">
    <source>
        <dbReference type="ARBA" id="ARBA00001911"/>
    </source>
</evidence>
<feature type="binding site" evidence="11">
    <location>
        <begin position="344"/>
        <end position="347"/>
    </location>
    <ligand>
        <name>NAD(+)</name>
        <dbReference type="ChEBI" id="CHEBI:57540"/>
    </ligand>
</feature>
<comment type="function">
    <text evidence="10">Catalyzes the specific phosphorylation of the 3-hydroxyl group of shikimic acid using ATP as a cosubstrate.</text>
</comment>
<evidence type="ECO:0000259" key="13">
    <source>
        <dbReference type="Pfam" id="PF24621"/>
    </source>
</evidence>
<keyword evidence="6 11" id="KW-0520">NAD</keyword>
<keyword evidence="11" id="KW-0479">Metal-binding</keyword>
<evidence type="ECO:0000256" key="3">
    <source>
        <dbReference type="ARBA" id="ARBA00004661"/>
    </source>
</evidence>
<dbReference type="SUPFAM" id="SSF56796">
    <property type="entry name" value="Dehydroquinate synthase-like"/>
    <property type="match status" value="1"/>
</dbReference>
<evidence type="ECO:0000256" key="11">
    <source>
        <dbReference type="HAMAP-Rule" id="MF_00110"/>
    </source>
</evidence>
<dbReference type="SUPFAM" id="SSF52540">
    <property type="entry name" value="P-loop containing nucleoside triphosphate hydrolases"/>
    <property type="match status" value="1"/>
</dbReference>
<feature type="binding site" evidence="10">
    <location>
        <position position="58"/>
    </location>
    <ligand>
        <name>substrate</name>
    </ligand>
</feature>
<feature type="binding site" evidence="10">
    <location>
        <position position="80"/>
    </location>
    <ligand>
        <name>substrate</name>
    </ligand>
</feature>
<keyword evidence="10" id="KW-0418">Kinase</keyword>
<keyword evidence="8 11" id="KW-0456">Lyase</keyword>
<dbReference type="GO" id="GO:0005524">
    <property type="term" value="F:ATP binding"/>
    <property type="evidence" value="ECO:0007669"/>
    <property type="project" value="UniProtKB-UniRule"/>
</dbReference>
<feature type="binding site" evidence="11">
    <location>
        <position position="326"/>
    </location>
    <ligand>
        <name>NAD(+)</name>
        <dbReference type="ChEBI" id="CHEBI:57540"/>
    </ligand>
</feature>
<evidence type="ECO:0000256" key="10">
    <source>
        <dbReference type="HAMAP-Rule" id="MF_00109"/>
    </source>
</evidence>
<dbReference type="InterPro" id="IPR016037">
    <property type="entry name" value="DHQ_synth_AroB"/>
</dbReference>
<organism evidence="14 15">
    <name type="scientific">Mobiluncus curtisii</name>
    <dbReference type="NCBI Taxonomy" id="2051"/>
    <lineage>
        <taxon>Bacteria</taxon>
        <taxon>Bacillati</taxon>
        <taxon>Actinomycetota</taxon>
        <taxon>Actinomycetes</taxon>
        <taxon>Actinomycetales</taxon>
        <taxon>Actinomycetaceae</taxon>
        <taxon>Mobiluncus</taxon>
    </lineage>
</organism>
<reference evidence="14 15" key="1">
    <citation type="submission" date="2018-06" db="EMBL/GenBank/DDBJ databases">
        <authorList>
            <consortium name="Pathogen Informatics"/>
            <person name="Doyle S."/>
        </authorList>
    </citation>
    <scope>NUCLEOTIDE SEQUENCE [LARGE SCALE GENOMIC DNA]</scope>
    <source>
        <strain evidence="14 15">NCTC11820</strain>
    </source>
</reference>
<comment type="cofactor">
    <cofactor evidence="2 11">
        <name>NAD(+)</name>
        <dbReference type="ChEBI" id="CHEBI:57540"/>
    </cofactor>
</comment>
<dbReference type="InterPro" id="IPR030960">
    <property type="entry name" value="DHQS/DOIS_N"/>
</dbReference>
<comment type="function">
    <text evidence="11">Catalyzes the conversion of 3-deoxy-D-arabino-heptulosonate 7-phosphate (DAHP) to dehydroquinate (DHQ).</text>
</comment>
<evidence type="ECO:0000259" key="12">
    <source>
        <dbReference type="Pfam" id="PF01761"/>
    </source>
</evidence>
<keyword evidence="11" id="KW-0170">Cobalt</keyword>
<accession>A0A2X2YLM2</accession>
<comment type="cofactor">
    <cofactor evidence="11">
        <name>Co(2+)</name>
        <dbReference type="ChEBI" id="CHEBI:48828"/>
    </cofactor>
    <cofactor evidence="11">
        <name>Zn(2+)</name>
        <dbReference type="ChEBI" id="CHEBI:29105"/>
    </cofactor>
    <text evidence="11">Binds 1 divalent metal cation per subunit. Can use either Co(2+) or Zn(2+).</text>
</comment>
<dbReference type="UniPathway" id="UPA00053">
    <property type="reaction ID" value="UER00085"/>
</dbReference>
<keyword evidence="10" id="KW-0808">Transferase</keyword>
<dbReference type="RefSeq" id="WP_013189562.1">
    <property type="nucleotide sequence ID" value="NZ_CP068112.1"/>
</dbReference>
<dbReference type="GO" id="GO:0000287">
    <property type="term" value="F:magnesium ion binding"/>
    <property type="evidence" value="ECO:0007669"/>
    <property type="project" value="UniProtKB-UniRule"/>
</dbReference>
<evidence type="ECO:0000256" key="4">
    <source>
        <dbReference type="ARBA" id="ARBA00022490"/>
    </source>
</evidence>
<feature type="binding site" evidence="11">
    <location>
        <position position="317"/>
    </location>
    <ligand>
        <name>NAD(+)</name>
        <dbReference type="ChEBI" id="CHEBI:57540"/>
    </ligand>
</feature>
<dbReference type="PANTHER" id="PTHR43622">
    <property type="entry name" value="3-DEHYDROQUINATE SYNTHASE"/>
    <property type="match status" value="1"/>
</dbReference>
<dbReference type="InterPro" id="IPR000623">
    <property type="entry name" value="Shikimate_kinase/TSH1"/>
</dbReference>
<evidence type="ECO:0000313" key="14">
    <source>
        <dbReference type="EMBL" id="SQB64527.1"/>
    </source>
</evidence>
<feature type="domain" description="3-dehydroquinate synthase C-terminal" evidence="13">
    <location>
        <begin position="356"/>
        <end position="498"/>
    </location>
</feature>
<feature type="binding site" evidence="11">
    <location>
        <begin position="304"/>
        <end position="305"/>
    </location>
    <ligand>
        <name>NAD(+)</name>
        <dbReference type="ChEBI" id="CHEBI:57540"/>
    </ligand>
</feature>
<feature type="binding site" evidence="10">
    <location>
        <begin position="12"/>
        <end position="17"/>
    </location>
    <ligand>
        <name>ATP</name>
        <dbReference type="ChEBI" id="CHEBI:30616"/>
    </ligand>
</feature>
<comment type="pathway">
    <text evidence="3 11">Metabolic intermediate biosynthesis; chorismate biosynthesis; chorismate from D-erythrose 4-phosphate and phosphoenolpyruvate: step 2/7.</text>
</comment>
<keyword evidence="4 11" id="KW-0963">Cytoplasm</keyword>
<feature type="binding site" evidence="11">
    <location>
        <begin position="246"/>
        <end position="251"/>
    </location>
    <ligand>
        <name>NAD(+)</name>
        <dbReference type="ChEBI" id="CHEBI:57540"/>
    </ligand>
</feature>
<dbReference type="AlphaFoldDB" id="A0A2X2YLM2"/>
<evidence type="ECO:0000256" key="6">
    <source>
        <dbReference type="ARBA" id="ARBA00023027"/>
    </source>
</evidence>
<keyword evidence="5 11" id="KW-0028">Amino-acid biosynthesis</keyword>
<dbReference type="GO" id="GO:0008652">
    <property type="term" value="P:amino acid biosynthetic process"/>
    <property type="evidence" value="ECO:0007669"/>
    <property type="project" value="UniProtKB-KW"/>
</dbReference>
<keyword evidence="7 11" id="KW-0057">Aromatic amino acid biosynthesis</keyword>
<protein>
    <recommendedName>
        <fullName evidence="10 11">Multifunctional fusion protein</fullName>
    </recommendedName>
    <domain>
        <recommendedName>
            <fullName evidence="10">Shikimate kinase</fullName>
            <shortName evidence="10">SK</shortName>
            <ecNumber evidence="10">2.7.1.71</ecNumber>
        </recommendedName>
    </domain>
    <domain>
        <recommendedName>
            <fullName evidence="11">3-dehydroquinate synthase</fullName>
            <shortName evidence="11">DHQS</shortName>
            <ecNumber evidence="11">4.2.3.4</ecNumber>
        </recommendedName>
    </domain>
</protein>
<dbReference type="Pfam" id="PF01761">
    <property type="entry name" value="DHQ_synthase"/>
    <property type="match status" value="1"/>
</dbReference>
<dbReference type="HAMAP" id="MF_00110">
    <property type="entry name" value="DHQ_synthase"/>
    <property type="match status" value="1"/>
</dbReference>
<sequence length="536" mass="58087">MTRKIVLMGLPTSGKTKTARLLAQMLHATWVDTDLEIERRFGKAIPWIFKELGEEGFRALEYAVVRDVLRGPAQIVSLGGGAPTYVPTRELLHGHTVYYLKADPDFLVDRRGGRAGRPGSHKGTQVRPLLAGDLRKRMHELYWERRDIYESIASVVIDAQRKSGEIANAIITQEETLAGRLWVSTPSQPYAVSFGRDLNSQVTDLMKAHTKKVLVLSAPPVASAANSLALHLDSLGKHVTVKVLPDGEAAKQLPVLSEVWEAAASAGLERRDLVVALGGGATTDLGGFAAATWLRGIDLITVPTTLLAMVDAAVGGKTGIDWSTGKNLVGAFYPPIGVAVDFTTLRTLSPQHLREGLAEALKCGFIRDQQILDIARDNAPALLDPDSPSLREIIRLAVTVKADVVSADLYESGQREHLNYGHTLAHAIERVEDYRFPHGLAVSIGMVFAANLATVLGLGSKDLSARLREQLEAVGLPTTYTDHTFAELLPVMFTDKKVRGGQLRFVLLEDWGKPVVVPVADSQALVKAAELTGIPL</sequence>
<dbReference type="GO" id="GO:0004765">
    <property type="term" value="F:shikimate kinase activity"/>
    <property type="evidence" value="ECO:0007669"/>
    <property type="project" value="UniProtKB-UniRule"/>
</dbReference>
<dbReference type="HAMAP" id="MF_00109">
    <property type="entry name" value="Shikimate_kinase"/>
    <property type="match status" value="1"/>
</dbReference>
<keyword evidence="10" id="KW-0460">Magnesium</keyword>
<dbReference type="InterPro" id="IPR056179">
    <property type="entry name" value="DHQS_C"/>
</dbReference>
<evidence type="ECO:0000256" key="8">
    <source>
        <dbReference type="ARBA" id="ARBA00023239"/>
    </source>
</evidence>
<dbReference type="Gene3D" id="3.40.50.300">
    <property type="entry name" value="P-loop containing nucleotide triphosphate hydrolases"/>
    <property type="match status" value="1"/>
</dbReference>
<dbReference type="CDD" id="cd08195">
    <property type="entry name" value="DHQS"/>
    <property type="match status" value="1"/>
</dbReference>
<keyword evidence="11" id="KW-0547">Nucleotide-binding</keyword>
<dbReference type="GO" id="GO:0003856">
    <property type="term" value="F:3-dehydroquinate synthase activity"/>
    <property type="evidence" value="ECO:0007669"/>
    <property type="project" value="UniProtKB-UniRule"/>
</dbReference>
<dbReference type="PANTHER" id="PTHR43622:SF7">
    <property type="entry name" value="3-DEHYDROQUINATE SYNTHASE, CHLOROPLASTIC"/>
    <property type="match status" value="1"/>
</dbReference>
<feature type="binding site" evidence="10">
    <location>
        <position position="145"/>
    </location>
    <ligand>
        <name>substrate</name>
    </ligand>
</feature>
<gene>
    <name evidence="11 14" type="primary">aroB</name>
    <name evidence="10" type="synonym">aroK</name>
    <name evidence="14" type="ORF">NCTC11820_00875</name>
</gene>
<dbReference type="Gene3D" id="3.40.50.1970">
    <property type="match status" value="1"/>
</dbReference>
<dbReference type="Gene3D" id="1.20.1090.10">
    <property type="entry name" value="Dehydroquinate synthase-like - alpha domain"/>
    <property type="match status" value="1"/>
</dbReference>
<dbReference type="Pfam" id="PF24621">
    <property type="entry name" value="DHQS_C"/>
    <property type="match status" value="1"/>
</dbReference>
<comment type="similarity">
    <text evidence="11">Belongs to the sugar phosphate cyclases superfamily. Dehydroquinate synthase family.</text>
</comment>
<dbReference type="GO" id="GO:0005737">
    <property type="term" value="C:cytoplasm"/>
    <property type="evidence" value="ECO:0007669"/>
    <property type="project" value="UniProtKB-SubCell"/>
</dbReference>
<feature type="binding site" evidence="10">
    <location>
        <position position="127"/>
    </location>
    <ligand>
        <name>ATP</name>
        <dbReference type="ChEBI" id="CHEBI:30616"/>
    </ligand>
</feature>
<comment type="catalytic activity">
    <reaction evidence="1 11">
        <text>7-phospho-2-dehydro-3-deoxy-D-arabino-heptonate = 3-dehydroquinate + phosphate</text>
        <dbReference type="Rhea" id="RHEA:21968"/>
        <dbReference type="ChEBI" id="CHEBI:32364"/>
        <dbReference type="ChEBI" id="CHEBI:43474"/>
        <dbReference type="ChEBI" id="CHEBI:58394"/>
        <dbReference type="EC" id="4.2.3.4"/>
    </reaction>
</comment>
<dbReference type="Proteomes" id="UP000250245">
    <property type="component" value="Unassembled WGS sequence"/>
</dbReference>
<dbReference type="InterPro" id="IPR031322">
    <property type="entry name" value="Shikimate/glucono_kinase"/>
</dbReference>
<feature type="binding site" evidence="10">
    <location>
        <position position="34"/>
    </location>
    <ligand>
        <name>substrate</name>
    </ligand>
</feature>
<comment type="subcellular location">
    <subcellularLocation>
        <location evidence="11">Cytoplasm</location>
    </subcellularLocation>
</comment>
<evidence type="ECO:0000256" key="7">
    <source>
        <dbReference type="ARBA" id="ARBA00023141"/>
    </source>
</evidence>
<dbReference type="GeneID" id="55565819"/>
<feature type="binding site" evidence="10">
    <location>
        <position position="16"/>
    </location>
    <ligand>
        <name>Mg(2+)</name>
        <dbReference type="ChEBI" id="CHEBI:18420"/>
    </ligand>
</feature>
<dbReference type="PRINTS" id="PR01100">
    <property type="entry name" value="SHIKIMTKNASE"/>
</dbReference>
<dbReference type="GO" id="GO:0009073">
    <property type="term" value="P:aromatic amino acid family biosynthetic process"/>
    <property type="evidence" value="ECO:0007669"/>
    <property type="project" value="UniProtKB-KW"/>
</dbReference>
<feature type="domain" description="3-dehydroquinate synthase N-terminal" evidence="12">
    <location>
        <begin position="243"/>
        <end position="354"/>
    </location>
</feature>
<keyword evidence="10" id="KW-0067">ATP-binding</keyword>
<dbReference type="OMA" id="VSIWLRC"/>
<feature type="binding site" evidence="11">
    <location>
        <position position="422"/>
    </location>
    <ligand>
        <name>Zn(2+)</name>
        <dbReference type="ChEBI" id="CHEBI:29105"/>
    </ligand>
</feature>
<keyword evidence="9" id="KW-0511">Multifunctional enzyme</keyword>
<comment type="similarity">
    <text evidence="10">Belongs to the shikimate kinase family.</text>
</comment>
<evidence type="ECO:0000313" key="15">
    <source>
        <dbReference type="Proteomes" id="UP000250245"/>
    </source>
</evidence>
<dbReference type="NCBIfam" id="TIGR01357">
    <property type="entry name" value="aroB"/>
    <property type="match status" value="1"/>
</dbReference>
<dbReference type="InterPro" id="IPR050071">
    <property type="entry name" value="Dehydroquinate_synthase"/>
</dbReference>
<evidence type="ECO:0000256" key="9">
    <source>
        <dbReference type="ARBA" id="ARBA00023268"/>
    </source>
</evidence>
<comment type="caution">
    <text evidence="10">Lacks conserved residue(s) required for the propagation of feature annotation.</text>
</comment>
<proteinExistence type="inferred from homology"/>
<comment type="subunit">
    <text evidence="10">Monomer.</text>
</comment>
<evidence type="ECO:0000256" key="5">
    <source>
        <dbReference type="ARBA" id="ARBA00022605"/>
    </source>
</evidence>
<dbReference type="CDD" id="cd00464">
    <property type="entry name" value="SK"/>
    <property type="match status" value="1"/>
</dbReference>
<comment type="cofactor">
    <cofactor evidence="10">
        <name>Mg(2+)</name>
        <dbReference type="ChEBI" id="CHEBI:18420"/>
    </cofactor>
    <text evidence="10">Binds 1 Mg(2+) ion per subunit.</text>
</comment>
<dbReference type="InterPro" id="IPR027417">
    <property type="entry name" value="P-loop_NTPase"/>
</dbReference>
<name>A0A2X2YLM2_9ACTO</name>